<dbReference type="GO" id="GO:0006281">
    <property type="term" value="P:DNA repair"/>
    <property type="evidence" value="ECO:0007669"/>
    <property type="project" value="InterPro"/>
</dbReference>
<accession>A0AAE7MLH6</accession>
<dbReference type="GO" id="GO:0006273">
    <property type="term" value="P:lagging strand elongation"/>
    <property type="evidence" value="ECO:0007669"/>
    <property type="project" value="TreeGrafter"/>
</dbReference>
<evidence type="ECO:0000259" key="6">
    <source>
        <dbReference type="PROSITE" id="PS50160"/>
    </source>
</evidence>
<evidence type="ECO:0000313" key="8">
    <source>
        <dbReference type="Proteomes" id="UP000829694"/>
    </source>
</evidence>
<dbReference type="GO" id="GO:0005524">
    <property type="term" value="F:ATP binding"/>
    <property type="evidence" value="ECO:0007669"/>
    <property type="project" value="InterPro"/>
</dbReference>
<evidence type="ECO:0000256" key="1">
    <source>
        <dbReference type="ARBA" id="ARBA00007572"/>
    </source>
</evidence>
<proteinExistence type="inferred from homology"/>
<dbReference type="SUPFAM" id="SSF56091">
    <property type="entry name" value="DNA ligase/mRNA capping enzyme, catalytic domain"/>
    <property type="match status" value="1"/>
</dbReference>
<evidence type="ECO:0000256" key="3">
    <source>
        <dbReference type="ARBA" id="ARBA00022598"/>
    </source>
</evidence>
<dbReference type="Proteomes" id="UP000829694">
    <property type="component" value="Segment"/>
</dbReference>
<gene>
    <name evidence="7" type="ORF">H4Q86_108</name>
</gene>
<comment type="similarity">
    <text evidence="1">Belongs to the ATP-dependent DNA ligase family.</text>
</comment>
<feature type="domain" description="ATP-dependent DNA ligase family profile" evidence="6">
    <location>
        <begin position="295"/>
        <end position="417"/>
    </location>
</feature>
<dbReference type="GO" id="GO:0003910">
    <property type="term" value="F:DNA ligase (ATP) activity"/>
    <property type="evidence" value="ECO:0007669"/>
    <property type="project" value="InterPro"/>
</dbReference>
<dbReference type="InterPro" id="IPR016059">
    <property type="entry name" value="DNA_ligase_ATP-dep_CS"/>
</dbReference>
<dbReference type="PANTHER" id="PTHR45674">
    <property type="entry name" value="DNA LIGASE 1/3 FAMILY MEMBER"/>
    <property type="match status" value="1"/>
</dbReference>
<dbReference type="InterPro" id="IPR050191">
    <property type="entry name" value="ATP-dep_DNA_ligase"/>
</dbReference>
<keyword evidence="4" id="KW-0132">Cell division</keyword>
<dbReference type="PANTHER" id="PTHR45674:SF9">
    <property type="entry name" value="DNA LIGASE 3"/>
    <property type="match status" value="1"/>
</dbReference>
<evidence type="ECO:0000256" key="5">
    <source>
        <dbReference type="ARBA" id="ARBA00023306"/>
    </source>
</evidence>
<sequence length="580" mass="68132">MLFSKFADVYKIFLSLTSVNEINLFINKNCNVDNKNEIYLWLYLISTFDNKFKINDKHLLTVFCKLQKPHIDRKNLQEAFKMYGVAQTCSKVANVSQCESLITMTDVYVFLQHLQTIPSKNFHLLKHFRTIVPHCDAKTLFCLISIIRNTSRNKRLLTKKRNLYLFKQVFGRKSSDEMDVMVEGLKRSHDGSLVLKTVNVGNNVRPGKPIEPMLAQPCKSFEHVSFNEMCIEIKYNGERVQLHKFDQNYTCYKRNLNVNLKCNDLLDVMKRVLRDVHSVILDCEMVGNCTSTTQLIVFDVLYYNGQCLINEKLCNRKTILQHLMSRQEERMKCINYVISDDKNAVEMWIKDLLKLDALCENNAADDDTLEGVVVKWWHGAYEPKRKKWFKIKRSYFQNVCSADLVVVGGWKSERKKGDKTHITIYLVATPFYDEQLQKWMFLPVSKVKFSKNNYENLMEPYDCQRCDWLVVDDHLKSLKKIPDMVAKNPLTMPVWEMEGDFVRNANTWQWGSTSRTFVSIRLPRFIRVRHDKTYLQANTIFDLQLLSSITSKTFDYPELYDIYLKDNIKNYSPMLMPCAQ</sequence>
<dbReference type="InterPro" id="IPR012310">
    <property type="entry name" value="DNA_ligase_ATP-dep_cent"/>
</dbReference>
<dbReference type="GO" id="GO:0051301">
    <property type="term" value="P:cell division"/>
    <property type="evidence" value="ECO:0007669"/>
    <property type="project" value="UniProtKB-KW"/>
</dbReference>
<dbReference type="Gene3D" id="3.30.470.30">
    <property type="entry name" value="DNA ligase/mRNA capping enzyme"/>
    <property type="match status" value="2"/>
</dbReference>
<evidence type="ECO:0000256" key="2">
    <source>
        <dbReference type="ARBA" id="ARBA00013308"/>
    </source>
</evidence>
<dbReference type="EMBL" id="MT844067">
    <property type="protein sequence ID" value="QOD40071.1"/>
    <property type="molecule type" value="Genomic_DNA"/>
</dbReference>
<evidence type="ECO:0000313" key="7">
    <source>
        <dbReference type="EMBL" id="QOD40071.1"/>
    </source>
</evidence>
<dbReference type="Pfam" id="PF01068">
    <property type="entry name" value="DNA_ligase_A_M"/>
    <property type="match status" value="2"/>
</dbReference>
<dbReference type="InterPro" id="IPR012340">
    <property type="entry name" value="NA-bd_OB-fold"/>
</dbReference>
<dbReference type="Gene3D" id="2.40.50.140">
    <property type="entry name" value="Nucleic acid-binding proteins"/>
    <property type="match status" value="1"/>
</dbReference>
<keyword evidence="5" id="KW-0131">Cell cycle</keyword>
<dbReference type="SUPFAM" id="SSF50249">
    <property type="entry name" value="Nucleic acid-binding proteins"/>
    <property type="match status" value="1"/>
</dbReference>
<reference evidence="7" key="1">
    <citation type="journal article" date="2020" name="Viruses">
        <title>Genome Analysis of a Novel Clade b Betabaculovirus Isolated from the Legume Pest Matsumuraeses phaseoli (Lepidoptera: Tortricidae).</title>
        <authorList>
            <person name="Shu R."/>
            <person name="Meng Q."/>
            <person name="Miao L."/>
            <person name="Liang H."/>
            <person name="Chen J."/>
            <person name="Xu Y."/>
            <person name="Cheng L."/>
            <person name="Jin W."/>
            <person name="Qin Q."/>
            <person name="Zhang H."/>
        </authorList>
    </citation>
    <scope>NUCLEOTIDE SEQUENCE</scope>
    <source>
        <strain evidence="7">IOZ01</strain>
    </source>
</reference>
<dbReference type="PROSITE" id="PS00333">
    <property type="entry name" value="DNA_LIGASE_A2"/>
    <property type="match status" value="1"/>
</dbReference>
<keyword evidence="8" id="KW-1185">Reference proteome</keyword>
<dbReference type="PROSITE" id="PS50160">
    <property type="entry name" value="DNA_LIGASE_A3"/>
    <property type="match status" value="1"/>
</dbReference>
<evidence type="ECO:0000256" key="4">
    <source>
        <dbReference type="ARBA" id="ARBA00022618"/>
    </source>
</evidence>
<name>A0AAE7MLH6_9BBAC</name>
<keyword evidence="3 7" id="KW-0436">Ligase</keyword>
<protein>
    <recommendedName>
        <fullName evidence="2">DNA ligase</fullName>
    </recommendedName>
</protein>
<organism evidence="7 8">
    <name type="scientific">Matsumuraeses phaseoli granulovirus</name>
    <dbReference type="NCBI Taxonomy" id="2760664"/>
    <lineage>
        <taxon>Viruses</taxon>
        <taxon>Viruses incertae sedis</taxon>
        <taxon>Naldaviricetes</taxon>
        <taxon>Lefavirales</taxon>
        <taxon>Baculoviridae</taxon>
        <taxon>Betabaculovirus</taxon>
        <taxon>Betabaculovirus maphaseoli</taxon>
    </lineage>
</organism>
<dbReference type="PROSITE" id="PS00697">
    <property type="entry name" value="DNA_LIGASE_A1"/>
    <property type="match status" value="1"/>
</dbReference>
<dbReference type="GO" id="GO:0006310">
    <property type="term" value="P:DNA recombination"/>
    <property type="evidence" value="ECO:0007669"/>
    <property type="project" value="InterPro"/>
</dbReference>